<sequence>MALNKVLPVSIVLEIIMICIHGTTSAWDTYPHNSWIDIVDEIYMSCVPIILFASVVWVVYLRAQKFTRKSRNVRFYEAGVLALMGGLMLWTAFGVRQLDDDCNRFGGTRCEAYELRTISGLLPLVDSFLHLLNPTLPDRVQVHPPPFPTSPSNGVYVISNDLPSYEPPPSYFDLPPEQQVPQRQVLTPAVATAGATTTTTPNVIGVV</sequence>
<comment type="caution">
    <text evidence="2">The sequence shown here is derived from an EMBL/GenBank/DDBJ whole genome shotgun (WGS) entry which is preliminary data.</text>
</comment>
<keyword evidence="1" id="KW-0472">Membrane</keyword>
<accession>A0A8J2JC24</accession>
<dbReference type="EMBL" id="CAJVCH010045791">
    <property type="protein sequence ID" value="CAG7717430.1"/>
    <property type="molecule type" value="Genomic_DNA"/>
</dbReference>
<reference evidence="2" key="1">
    <citation type="submission" date="2021-06" db="EMBL/GenBank/DDBJ databases">
        <authorList>
            <person name="Hodson N. C."/>
            <person name="Mongue J. A."/>
            <person name="Jaron S. K."/>
        </authorList>
    </citation>
    <scope>NUCLEOTIDE SEQUENCE</scope>
</reference>
<keyword evidence="1" id="KW-1133">Transmembrane helix</keyword>
<feature type="transmembrane region" description="Helical" evidence="1">
    <location>
        <begin position="7"/>
        <end position="27"/>
    </location>
</feature>
<evidence type="ECO:0000313" key="3">
    <source>
        <dbReference type="Proteomes" id="UP000708208"/>
    </source>
</evidence>
<evidence type="ECO:0000256" key="1">
    <source>
        <dbReference type="SAM" id="Phobius"/>
    </source>
</evidence>
<dbReference type="AlphaFoldDB" id="A0A8J2JC24"/>
<keyword evidence="1" id="KW-0812">Transmembrane</keyword>
<gene>
    <name evidence="2" type="ORF">AFUS01_LOCUS6889</name>
</gene>
<protein>
    <submittedName>
        <fullName evidence="2">Uncharacterized protein</fullName>
    </submittedName>
</protein>
<feature type="transmembrane region" description="Helical" evidence="1">
    <location>
        <begin position="75"/>
        <end position="95"/>
    </location>
</feature>
<evidence type="ECO:0000313" key="2">
    <source>
        <dbReference type="EMBL" id="CAG7717430.1"/>
    </source>
</evidence>
<organism evidence="2 3">
    <name type="scientific">Allacma fusca</name>
    <dbReference type="NCBI Taxonomy" id="39272"/>
    <lineage>
        <taxon>Eukaryota</taxon>
        <taxon>Metazoa</taxon>
        <taxon>Ecdysozoa</taxon>
        <taxon>Arthropoda</taxon>
        <taxon>Hexapoda</taxon>
        <taxon>Collembola</taxon>
        <taxon>Symphypleona</taxon>
        <taxon>Sminthuridae</taxon>
        <taxon>Allacma</taxon>
    </lineage>
</organism>
<feature type="transmembrane region" description="Helical" evidence="1">
    <location>
        <begin position="42"/>
        <end position="63"/>
    </location>
</feature>
<name>A0A8J2JC24_9HEXA</name>
<proteinExistence type="predicted"/>
<keyword evidence="3" id="KW-1185">Reference proteome</keyword>
<dbReference type="Proteomes" id="UP000708208">
    <property type="component" value="Unassembled WGS sequence"/>
</dbReference>